<dbReference type="GO" id="GO:0016020">
    <property type="term" value="C:membrane"/>
    <property type="evidence" value="ECO:0007669"/>
    <property type="project" value="UniProtKB-SubCell"/>
</dbReference>
<reference evidence="12" key="3">
    <citation type="submission" date="2015-06" db="UniProtKB">
        <authorList>
            <consortium name="EnsemblMetazoa"/>
        </authorList>
    </citation>
    <scope>IDENTIFICATION</scope>
</reference>
<evidence type="ECO:0000256" key="6">
    <source>
        <dbReference type="ARBA" id="ARBA00023170"/>
    </source>
</evidence>
<dbReference type="EMBL" id="KB299052">
    <property type="protein sequence ID" value="ELU08481.1"/>
    <property type="molecule type" value="Genomic_DNA"/>
</dbReference>
<keyword evidence="6" id="KW-0675">Receptor</keyword>
<dbReference type="Gene3D" id="1.20.1070.10">
    <property type="entry name" value="Rhodopsin 7-helix transmembrane proteins"/>
    <property type="match status" value="1"/>
</dbReference>
<evidence type="ECO:0000256" key="7">
    <source>
        <dbReference type="ARBA" id="ARBA00023224"/>
    </source>
</evidence>
<dbReference type="Proteomes" id="UP000014760">
    <property type="component" value="Unassembled WGS sequence"/>
</dbReference>
<accession>R7UYH8</accession>
<proteinExistence type="predicted"/>
<dbReference type="InterPro" id="IPR000276">
    <property type="entry name" value="GPCR_Rhodpsn"/>
</dbReference>
<feature type="domain" description="G-protein coupled receptors family 1 profile" evidence="10">
    <location>
        <begin position="45"/>
        <end position="276"/>
    </location>
</feature>
<evidence type="ECO:0000256" key="8">
    <source>
        <dbReference type="SAM" id="MobiDB-lite"/>
    </source>
</evidence>
<dbReference type="SUPFAM" id="SSF81321">
    <property type="entry name" value="Family A G protein-coupled receptor-like"/>
    <property type="match status" value="1"/>
</dbReference>
<sequence length="315" mass="34273">METSASLTTEATAPLAPIDADSISSWFEPVAYTVAAIVTLIGVPGNVTIVIIYSRKRRLNRAFILILAIVDLIASGIMVPSFPFVRLGVAHPIYAVFWWGLSLCLITLSIWMLICIAFEYHRAICRPLSIKWSDNKVTAIVITGVAWSFVLGILAWLKVSTTQITMWYVITSLTLMAVLYSHIVIFLRKRKRITVAPSSSRAPVQGASAITTAASSDSSRGVSHVSPAASNKGSSSTAPPPGPKGTGSASGKSARMLAMVTVLFALSYLPIYVLKIKAINILIMTFPNHAVNVIIYSIMNKNFRSDVVKLFTRRR</sequence>
<keyword evidence="4" id="KW-0297">G-protein coupled receptor</keyword>
<dbReference type="PANTHER" id="PTHR24238:SF47">
    <property type="entry name" value="ECDYSTEROIDS_DOPAMINE RECEPTOR-RELATED"/>
    <property type="match status" value="1"/>
</dbReference>
<feature type="transmembrane region" description="Helical" evidence="9">
    <location>
        <begin position="139"/>
        <end position="159"/>
    </location>
</feature>
<keyword evidence="3 9" id="KW-1133">Transmembrane helix</keyword>
<dbReference type="PRINTS" id="PR00237">
    <property type="entry name" value="GPCRRHODOPSN"/>
</dbReference>
<organism evidence="11">
    <name type="scientific">Capitella teleta</name>
    <name type="common">Polychaete worm</name>
    <dbReference type="NCBI Taxonomy" id="283909"/>
    <lineage>
        <taxon>Eukaryota</taxon>
        <taxon>Metazoa</taxon>
        <taxon>Spiralia</taxon>
        <taxon>Lophotrochozoa</taxon>
        <taxon>Annelida</taxon>
        <taxon>Polychaeta</taxon>
        <taxon>Sedentaria</taxon>
        <taxon>Scolecida</taxon>
        <taxon>Capitellidae</taxon>
        <taxon>Capitella</taxon>
    </lineage>
</organism>
<gene>
    <name evidence="11" type="ORF">CAPTEDRAFT_208068</name>
</gene>
<feature type="region of interest" description="Disordered" evidence="8">
    <location>
        <begin position="212"/>
        <end position="249"/>
    </location>
</feature>
<keyword evidence="2 9" id="KW-0812">Transmembrane</keyword>
<feature type="transmembrane region" description="Helical" evidence="9">
    <location>
        <begin position="30"/>
        <end position="53"/>
    </location>
</feature>
<dbReference type="EnsemblMetazoa" id="CapteT208068">
    <property type="protein sequence ID" value="CapteP208068"/>
    <property type="gene ID" value="CapteG208068"/>
</dbReference>
<evidence type="ECO:0000313" key="12">
    <source>
        <dbReference type="EnsemblMetazoa" id="CapteP208068"/>
    </source>
</evidence>
<keyword evidence="5 9" id="KW-0472">Membrane</keyword>
<keyword evidence="7" id="KW-0807">Transducer</keyword>
<evidence type="ECO:0000256" key="2">
    <source>
        <dbReference type="ARBA" id="ARBA00022692"/>
    </source>
</evidence>
<dbReference type="PROSITE" id="PS50262">
    <property type="entry name" value="G_PROTEIN_RECEP_F1_2"/>
    <property type="match status" value="1"/>
</dbReference>
<feature type="transmembrane region" description="Helical" evidence="9">
    <location>
        <begin position="279"/>
        <end position="299"/>
    </location>
</feature>
<dbReference type="InterPro" id="IPR017452">
    <property type="entry name" value="GPCR_Rhodpsn_7TM"/>
</dbReference>
<dbReference type="HOGENOM" id="CLU_967226_0_0_1"/>
<reference evidence="11 13" key="2">
    <citation type="journal article" date="2013" name="Nature">
        <title>Insights into bilaterian evolution from three spiralian genomes.</title>
        <authorList>
            <person name="Simakov O."/>
            <person name="Marletaz F."/>
            <person name="Cho S.J."/>
            <person name="Edsinger-Gonzales E."/>
            <person name="Havlak P."/>
            <person name="Hellsten U."/>
            <person name="Kuo D.H."/>
            <person name="Larsson T."/>
            <person name="Lv J."/>
            <person name="Arendt D."/>
            <person name="Savage R."/>
            <person name="Osoegawa K."/>
            <person name="de Jong P."/>
            <person name="Grimwood J."/>
            <person name="Chapman J.A."/>
            <person name="Shapiro H."/>
            <person name="Aerts A."/>
            <person name="Otillar R.P."/>
            <person name="Terry A.Y."/>
            <person name="Boore J.L."/>
            <person name="Grigoriev I.V."/>
            <person name="Lindberg D.R."/>
            <person name="Seaver E.C."/>
            <person name="Weisblat D.A."/>
            <person name="Putnam N.H."/>
            <person name="Rokhsar D.S."/>
        </authorList>
    </citation>
    <scope>NUCLEOTIDE SEQUENCE</scope>
    <source>
        <strain evidence="11 13">I ESC-2004</strain>
    </source>
</reference>
<evidence type="ECO:0000256" key="1">
    <source>
        <dbReference type="ARBA" id="ARBA00004141"/>
    </source>
</evidence>
<protein>
    <recommendedName>
        <fullName evidence="10">G-protein coupled receptors family 1 profile domain-containing protein</fullName>
    </recommendedName>
</protein>
<reference evidence="13" key="1">
    <citation type="submission" date="2012-12" db="EMBL/GenBank/DDBJ databases">
        <authorList>
            <person name="Hellsten U."/>
            <person name="Grimwood J."/>
            <person name="Chapman J.A."/>
            <person name="Shapiro H."/>
            <person name="Aerts A."/>
            <person name="Otillar R.P."/>
            <person name="Terry A.Y."/>
            <person name="Boore J.L."/>
            <person name="Simakov O."/>
            <person name="Marletaz F."/>
            <person name="Cho S.-J."/>
            <person name="Edsinger-Gonzales E."/>
            <person name="Havlak P."/>
            <person name="Kuo D.-H."/>
            <person name="Larsson T."/>
            <person name="Lv J."/>
            <person name="Arendt D."/>
            <person name="Savage R."/>
            <person name="Osoegawa K."/>
            <person name="de Jong P."/>
            <person name="Lindberg D.R."/>
            <person name="Seaver E.C."/>
            <person name="Weisblat D.A."/>
            <person name="Putnam N.H."/>
            <person name="Grigoriev I.V."/>
            <person name="Rokhsar D.S."/>
        </authorList>
    </citation>
    <scope>NUCLEOTIDE SEQUENCE</scope>
    <source>
        <strain evidence="13">I ESC-2004</strain>
    </source>
</reference>
<evidence type="ECO:0000256" key="3">
    <source>
        <dbReference type="ARBA" id="ARBA00022989"/>
    </source>
</evidence>
<keyword evidence="13" id="KW-1185">Reference proteome</keyword>
<evidence type="ECO:0000313" key="13">
    <source>
        <dbReference type="Proteomes" id="UP000014760"/>
    </source>
</evidence>
<dbReference type="AlphaFoldDB" id="R7UYH8"/>
<name>R7UYH8_CAPTE</name>
<evidence type="ECO:0000256" key="9">
    <source>
        <dbReference type="SAM" id="Phobius"/>
    </source>
</evidence>
<feature type="transmembrane region" description="Helical" evidence="9">
    <location>
        <begin position="165"/>
        <end position="187"/>
    </location>
</feature>
<dbReference type="EMBL" id="AMQN01006742">
    <property type="status" value="NOT_ANNOTATED_CDS"/>
    <property type="molecule type" value="Genomic_DNA"/>
</dbReference>
<feature type="transmembrane region" description="Helical" evidence="9">
    <location>
        <begin position="96"/>
        <end position="118"/>
    </location>
</feature>
<evidence type="ECO:0000259" key="10">
    <source>
        <dbReference type="PROSITE" id="PS50262"/>
    </source>
</evidence>
<feature type="transmembrane region" description="Helical" evidence="9">
    <location>
        <begin position="62"/>
        <end position="84"/>
    </location>
</feature>
<feature type="compositionally biased region" description="Low complexity" evidence="8">
    <location>
        <begin position="212"/>
        <end position="226"/>
    </location>
</feature>
<evidence type="ECO:0000256" key="4">
    <source>
        <dbReference type="ARBA" id="ARBA00023040"/>
    </source>
</evidence>
<dbReference type="PANTHER" id="PTHR24238">
    <property type="entry name" value="G-PROTEIN COUPLED RECEPTOR"/>
    <property type="match status" value="1"/>
</dbReference>
<dbReference type="GO" id="GO:0004930">
    <property type="term" value="F:G protein-coupled receptor activity"/>
    <property type="evidence" value="ECO:0007669"/>
    <property type="project" value="UniProtKB-KW"/>
</dbReference>
<comment type="subcellular location">
    <subcellularLocation>
        <location evidence="1">Membrane</location>
        <topology evidence="1">Multi-pass membrane protein</topology>
    </subcellularLocation>
</comment>
<dbReference type="OrthoDB" id="6153266at2759"/>
<feature type="compositionally biased region" description="Polar residues" evidence="8">
    <location>
        <begin position="228"/>
        <end position="237"/>
    </location>
</feature>
<evidence type="ECO:0000313" key="11">
    <source>
        <dbReference type="EMBL" id="ELU08481.1"/>
    </source>
</evidence>
<feature type="transmembrane region" description="Helical" evidence="9">
    <location>
        <begin position="254"/>
        <end position="273"/>
    </location>
</feature>
<evidence type="ECO:0000256" key="5">
    <source>
        <dbReference type="ARBA" id="ARBA00023136"/>
    </source>
</evidence>
<dbReference type="STRING" id="283909.R7UYH8"/>